<dbReference type="InterPro" id="IPR036236">
    <property type="entry name" value="Znf_C2H2_sf"/>
</dbReference>
<organism evidence="13">
    <name type="scientific">Caenorhabditis remanei</name>
    <name type="common">Caenorhabditis vulgaris</name>
    <dbReference type="NCBI Taxonomy" id="31234"/>
    <lineage>
        <taxon>Eukaryota</taxon>
        <taxon>Metazoa</taxon>
        <taxon>Ecdysozoa</taxon>
        <taxon>Nematoda</taxon>
        <taxon>Chromadorea</taxon>
        <taxon>Rhabditida</taxon>
        <taxon>Rhabditina</taxon>
        <taxon>Rhabditomorpha</taxon>
        <taxon>Rhabditoidea</taxon>
        <taxon>Rhabditidae</taxon>
        <taxon>Peloderinae</taxon>
        <taxon>Caenorhabditis</taxon>
    </lineage>
</organism>
<dbReference type="HOGENOM" id="CLU_069900_0_0_1"/>
<accession>E3M1X3</accession>
<evidence type="ECO:0000256" key="2">
    <source>
        <dbReference type="ARBA" id="ARBA00022723"/>
    </source>
</evidence>
<dbReference type="Gene3D" id="3.30.160.60">
    <property type="entry name" value="Classic Zinc Finger"/>
    <property type="match status" value="3"/>
</dbReference>
<dbReference type="STRING" id="31234.E3M1X3"/>
<dbReference type="PANTHER" id="PTHR16515:SF49">
    <property type="entry name" value="GASTRULA ZINC FINGER PROTEIN XLCGF49.1-LIKE-RELATED"/>
    <property type="match status" value="1"/>
</dbReference>
<dbReference type="OMA" id="NPAVITW"/>
<dbReference type="GO" id="GO:0008270">
    <property type="term" value="F:zinc ion binding"/>
    <property type="evidence" value="ECO:0007669"/>
    <property type="project" value="UniProtKB-KW"/>
</dbReference>
<sequence>MSELFCCDNMTPMRKNISRSRNTDMSSNQPVDVFDFQQNPIFYEIQPSIELFAEESYQKNDNIPSSSNCSVVRYIDPRMIHKCNVCHKTFKEFKGLKQHAVVHTRDRPFKCNICLKHFRFKSNLFEHQSVHTDVTPYQCSYCGKACRLKGNLKKHLRVHVTSKEELEAAYKPFSSKKSTKKYKAEQRRYWAEDCPTIFQENEQKEEEFTDFTDSNRELEKSIERAETSENCSPSFKRSIEMENNYIESSIIHNPAVITWSDLMEIAKFIFFEDYNCPVCHIRLMSRAICIDHFNMDRPSNTDPFNFFCTKCFRRFDNEKSYKKHLEYHDYVLDFIKSPGFSV</sequence>
<evidence type="ECO:0000256" key="9">
    <source>
        <dbReference type="ARBA" id="ARBA00023242"/>
    </source>
</evidence>
<dbReference type="GO" id="GO:0010468">
    <property type="term" value="P:regulation of gene expression"/>
    <property type="evidence" value="ECO:0007669"/>
    <property type="project" value="TreeGrafter"/>
</dbReference>
<dbReference type="EMBL" id="DS268421">
    <property type="protein sequence ID" value="EFO88820.1"/>
    <property type="molecule type" value="Genomic_DNA"/>
</dbReference>
<evidence type="ECO:0000256" key="1">
    <source>
        <dbReference type="ARBA" id="ARBA00004123"/>
    </source>
</evidence>
<dbReference type="OrthoDB" id="654211at2759"/>
<keyword evidence="3" id="KW-0677">Repeat</keyword>
<dbReference type="FunFam" id="3.30.160.60:FF:000325">
    <property type="entry name" value="ZFP90 zinc finger protein"/>
    <property type="match status" value="1"/>
</dbReference>
<keyword evidence="5" id="KW-0862">Zinc</keyword>
<keyword evidence="8" id="KW-0804">Transcription</keyword>
<evidence type="ECO:0000256" key="10">
    <source>
        <dbReference type="PROSITE-ProRule" id="PRU00042"/>
    </source>
</evidence>
<evidence type="ECO:0000256" key="7">
    <source>
        <dbReference type="ARBA" id="ARBA00023125"/>
    </source>
</evidence>
<feature type="domain" description="C2H2-type" evidence="11">
    <location>
        <begin position="137"/>
        <end position="164"/>
    </location>
</feature>
<name>E3M1X3_CAERE</name>
<evidence type="ECO:0000313" key="12">
    <source>
        <dbReference type="EMBL" id="EFO88820.1"/>
    </source>
</evidence>
<dbReference type="GO" id="GO:0003677">
    <property type="term" value="F:DNA binding"/>
    <property type="evidence" value="ECO:0007669"/>
    <property type="project" value="UniProtKB-KW"/>
</dbReference>
<protein>
    <recommendedName>
        <fullName evidence="11">C2H2-type domain-containing protein</fullName>
    </recommendedName>
</protein>
<keyword evidence="4 10" id="KW-0863">Zinc-finger</keyword>
<evidence type="ECO:0000256" key="8">
    <source>
        <dbReference type="ARBA" id="ARBA00023163"/>
    </source>
</evidence>
<feature type="domain" description="C2H2-type" evidence="11">
    <location>
        <begin position="81"/>
        <end position="108"/>
    </location>
</feature>
<dbReference type="InterPro" id="IPR013087">
    <property type="entry name" value="Znf_C2H2_type"/>
</dbReference>
<keyword evidence="9" id="KW-0539">Nucleus</keyword>
<dbReference type="SMART" id="SM00355">
    <property type="entry name" value="ZnF_C2H2"/>
    <property type="match status" value="4"/>
</dbReference>
<feature type="domain" description="C2H2-type" evidence="11">
    <location>
        <begin position="306"/>
        <end position="328"/>
    </location>
</feature>
<dbReference type="SUPFAM" id="SSF57667">
    <property type="entry name" value="beta-beta-alpha zinc fingers"/>
    <property type="match status" value="2"/>
</dbReference>
<feature type="domain" description="C2H2-type" evidence="11">
    <location>
        <begin position="109"/>
        <end position="136"/>
    </location>
</feature>
<reference evidence="12" key="1">
    <citation type="submission" date="2007-07" db="EMBL/GenBank/DDBJ databases">
        <title>PCAP assembly of the Caenorhabditis remanei genome.</title>
        <authorList>
            <consortium name="The Caenorhabditis remanei Sequencing Consortium"/>
            <person name="Wilson R.K."/>
        </authorList>
    </citation>
    <scope>NUCLEOTIDE SEQUENCE [LARGE SCALE GENOMIC DNA]</scope>
    <source>
        <strain evidence="12">PB4641</strain>
    </source>
</reference>
<keyword evidence="6" id="KW-0805">Transcription regulation</keyword>
<keyword evidence="7" id="KW-0238">DNA-binding</keyword>
<dbReference type="FunFam" id="3.30.160.60:FF:000030">
    <property type="entry name" value="Zinc finger protein 628"/>
    <property type="match status" value="1"/>
</dbReference>
<dbReference type="InParanoid" id="E3M1X3"/>
<dbReference type="PANTHER" id="PTHR16515">
    <property type="entry name" value="PR DOMAIN ZINC FINGER PROTEIN"/>
    <property type="match status" value="1"/>
</dbReference>
<gene>
    <name evidence="12" type="ORF">CRE_06389</name>
</gene>
<keyword evidence="2" id="KW-0479">Metal-binding</keyword>
<dbReference type="PROSITE" id="PS00028">
    <property type="entry name" value="ZINC_FINGER_C2H2_1"/>
    <property type="match status" value="4"/>
</dbReference>
<evidence type="ECO:0000256" key="5">
    <source>
        <dbReference type="ARBA" id="ARBA00022833"/>
    </source>
</evidence>
<evidence type="ECO:0000256" key="3">
    <source>
        <dbReference type="ARBA" id="ARBA00022737"/>
    </source>
</evidence>
<evidence type="ECO:0000259" key="11">
    <source>
        <dbReference type="PROSITE" id="PS50157"/>
    </source>
</evidence>
<proteinExistence type="predicted"/>
<dbReference type="eggNOG" id="KOG1721">
    <property type="taxonomic scope" value="Eukaryota"/>
</dbReference>
<dbReference type="Pfam" id="PF00096">
    <property type="entry name" value="zf-C2H2"/>
    <property type="match status" value="2"/>
</dbReference>
<comment type="subcellular location">
    <subcellularLocation>
        <location evidence="1">Nucleus</location>
    </subcellularLocation>
</comment>
<dbReference type="Proteomes" id="UP000008281">
    <property type="component" value="Unassembled WGS sequence"/>
</dbReference>
<evidence type="ECO:0000313" key="13">
    <source>
        <dbReference type="Proteomes" id="UP000008281"/>
    </source>
</evidence>
<dbReference type="GO" id="GO:0005634">
    <property type="term" value="C:nucleus"/>
    <property type="evidence" value="ECO:0007669"/>
    <property type="project" value="UniProtKB-SubCell"/>
</dbReference>
<evidence type="ECO:0000256" key="4">
    <source>
        <dbReference type="ARBA" id="ARBA00022771"/>
    </source>
</evidence>
<dbReference type="PROSITE" id="PS50157">
    <property type="entry name" value="ZINC_FINGER_C2H2_2"/>
    <property type="match status" value="4"/>
</dbReference>
<dbReference type="InterPro" id="IPR050331">
    <property type="entry name" value="Zinc_finger"/>
</dbReference>
<evidence type="ECO:0000256" key="6">
    <source>
        <dbReference type="ARBA" id="ARBA00023015"/>
    </source>
</evidence>
<keyword evidence="13" id="KW-1185">Reference proteome</keyword>
<dbReference type="AlphaFoldDB" id="E3M1X3"/>